<dbReference type="Gene3D" id="3.30.450.40">
    <property type="match status" value="1"/>
</dbReference>
<dbReference type="InterPro" id="IPR036097">
    <property type="entry name" value="HisK_dim/P_sf"/>
</dbReference>
<dbReference type="InterPro" id="IPR036890">
    <property type="entry name" value="HATPase_C_sf"/>
</dbReference>
<dbReference type="InterPro" id="IPR001789">
    <property type="entry name" value="Sig_transdc_resp-reg_receiver"/>
</dbReference>
<dbReference type="PRINTS" id="PR00344">
    <property type="entry name" value="BCTRLSENSOR"/>
</dbReference>
<dbReference type="InterPro" id="IPR005467">
    <property type="entry name" value="His_kinase_dom"/>
</dbReference>
<dbReference type="Pfam" id="PF02518">
    <property type="entry name" value="HATPase_c"/>
    <property type="match status" value="1"/>
</dbReference>
<dbReference type="Gene3D" id="1.10.287.130">
    <property type="match status" value="1"/>
</dbReference>
<dbReference type="InterPro" id="IPR011006">
    <property type="entry name" value="CheY-like_superfamily"/>
</dbReference>
<accession>A0A6A5KCG1</accession>
<dbReference type="Pfam" id="PF00512">
    <property type="entry name" value="HisKA"/>
    <property type="match status" value="1"/>
</dbReference>
<dbReference type="InterPro" id="IPR003594">
    <property type="entry name" value="HATPase_dom"/>
</dbReference>
<evidence type="ECO:0000256" key="1">
    <source>
        <dbReference type="ARBA" id="ARBA00022553"/>
    </source>
</evidence>
<feature type="domain" description="Histidine kinase" evidence="4">
    <location>
        <begin position="524"/>
        <end position="798"/>
    </location>
</feature>
<dbReference type="SUPFAM" id="SSF55874">
    <property type="entry name" value="ATPase domain of HSP90 chaperone/DNA topoisomerase II/histidine kinase"/>
    <property type="match status" value="1"/>
</dbReference>
<dbReference type="PROSITE" id="PS50109">
    <property type="entry name" value="HIS_KIN"/>
    <property type="match status" value="1"/>
</dbReference>
<dbReference type="EMBL" id="ML975312">
    <property type="protein sequence ID" value="KAF1833791.1"/>
    <property type="molecule type" value="Genomic_DNA"/>
</dbReference>
<keyword evidence="7" id="KW-1185">Reference proteome</keyword>
<feature type="modified residue" description="4-aspartylphosphate" evidence="2">
    <location>
        <position position="1092"/>
    </location>
</feature>
<dbReference type="PROSITE" id="PS50110">
    <property type="entry name" value="RESPONSE_REGULATORY"/>
    <property type="match status" value="1"/>
</dbReference>
<dbReference type="SUPFAM" id="SSF47384">
    <property type="entry name" value="Homodimeric domain of signal transducing histidine kinase"/>
    <property type="match status" value="1"/>
</dbReference>
<dbReference type="SMART" id="SM00388">
    <property type="entry name" value="HisKA"/>
    <property type="match status" value="1"/>
</dbReference>
<evidence type="ECO:0000259" key="4">
    <source>
        <dbReference type="PROSITE" id="PS50109"/>
    </source>
</evidence>
<feature type="compositionally biased region" description="Polar residues" evidence="3">
    <location>
        <begin position="413"/>
        <end position="426"/>
    </location>
</feature>
<dbReference type="InterPro" id="IPR004358">
    <property type="entry name" value="Sig_transdc_His_kin-like_C"/>
</dbReference>
<evidence type="ECO:0000313" key="6">
    <source>
        <dbReference type="EMBL" id="KAF1833791.1"/>
    </source>
</evidence>
<feature type="region of interest" description="Disordered" evidence="3">
    <location>
        <begin position="413"/>
        <end position="437"/>
    </location>
</feature>
<reference evidence="6" key="1">
    <citation type="submission" date="2020-01" db="EMBL/GenBank/DDBJ databases">
        <authorList>
            <consortium name="DOE Joint Genome Institute"/>
            <person name="Haridas S."/>
            <person name="Albert R."/>
            <person name="Binder M."/>
            <person name="Bloem J."/>
            <person name="Labutti K."/>
            <person name="Salamov A."/>
            <person name="Andreopoulos B."/>
            <person name="Baker S.E."/>
            <person name="Barry K."/>
            <person name="Bills G."/>
            <person name="Bluhm B.H."/>
            <person name="Cannon C."/>
            <person name="Castanera R."/>
            <person name="Culley D.E."/>
            <person name="Daum C."/>
            <person name="Ezra D."/>
            <person name="Gonzalez J.B."/>
            <person name="Henrissat B."/>
            <person name="Kuo A."/>
            <person name="Liang C."/>
            <person name="Lipzen A."/>
            <person name="Lutzoni F."/>
            <person name="Magnuson J."/>
            <person name="Mondo S."/>
            <person name="Nolan M."/>
            <person name="Ohm R."/>
            <person name="Pangilinan J."/>
            <person name="Park H.-J."/>
            <person name="Ramirez L."/>
            <person name="Alfaro M."/>
            <person name="Sun H."/>
            <person name="Tritt A."/>
            <person name="Yoshinaga Y."/>
            <person name="Zwiers L.-H."/>
            <person name="Turgeon B.G."/>
            <person name="Goodwin S.B."/>
            <person name="Spatafora J.W."/>
            <person name="Crous P.W."/>
            <person name="Grigoriev I.V."/>
        </authorList>
    </citation>
    <scope>NUCLEOTIDE SEQUENCE</scope>
    <source>
        <strain evidence="6">P77</strain>
    </source>
</reference>
<dbReference type="Proteomes" id="UP000800040">
    <property type="component" value="Unassembled WGS sequence"/>
</dbReference>
<dbReference type="Pfam" id="PF00072">
    <property type="entry name" value="Response_reg"/>
    <property type="match status" value="1"/>
</dbReference>
<dbReference type="InterPro" id="IPR029016">
    <property type="entry name" value="GAF-like_dom_sf"/>
</dbReference>
<dbReference type="Gene3D" id="3.30.565.10">
    <property type="entry name" value="Histidine kinase-like ATPase, C-terminal domain"/>
    <property type="match status" value="1"/>
</dbReference>
<feature type="domain" description="Response regulatory" evidence="5">
    <location>
        <begin position="1041"/>
        <end position="1162"/>
    </location>
</feature>
<dbReference type="SUPFAM" id="SSF55781">
    <property type="entry name" value="GAF domain-like"/>
    <property type="match status" value="1"/>
</dbReference>
<dbReference type="GO" id="GO:0000155">
    <property type="term" value="F:phosphorelay sensor kinase activity"/>
    <property type="evidence" value="ECO:0007669"/>
    <property type="project" value="InterPro"/>
</dbReference>
<name>A0A6A5KCG1_9PLEO</name>
<evidence type="ECO:0000256" key="2">
    <source>
        <dbReference type="PROSITE-ProRule" id="PRU00169"/>
    </source>
</evidence>
<gene>
    <name evidence="6" type="ORF">BDW02DRAFT_551737</name>
</gene>
<organism evidence="6 7">
    <name type="scientific">Decorospora gaudefroyi</name>
    <dbReference type="NCBI Taxonomy" id="184978"/>
    <lineage>
        <taxon>Eukaryota</taxon>
        <taxon>Fungi</taxon>
        <taxon>Dikarya</taxon>
        <taxon>Ascomycota</taxon>
        <taxon>Pezizomycotina</taxon>
        <taxon>Dothideomycetes</taxon>
        <taxon>Pleosporomycetidae</taxon>
        <taxon>Pleosporales</taxon>
        <taxon>Pleosporineae</taxon>
        <taxon>Pleosporaceae</taxon>
        <taxon>Decorospora</taxon>
    </lineage>
</organism>
<dbReference type="SMART" id="SM00448">
    <property type="entry name" value="REC"/>
    <property type="match status" value="1"/>
</dbReference>
<dbReference type="AlphaFoldDB" id="A0A6A5KCG1"/>
<feature type="region of interest" description="Disordered" evidence="3">
    <location>
        <begin position="1004"/>
        <end position="1036"/>
    </location>
</feature>
<dbReference type="CDD" id="cd00082">
    <property type="entry name" value="HisKA"/>
    <property type="match status" value="1"/>
</dbReference>
<dbReference type="OrthoDB" id="303614at2759"/>
<dbReference type="Gene3D" id="3.40.50.2300">
    <property type="match status" value="1"/>
</dbReference>
<feature type="compositionally biased region" description="Basic and acidic residues" evidence="3">
    <location>
        <begin position="427"/>
        <end position="437"/>
    </location>
</feature>
<proteinExistence type="predicted"/>
<protein>
    <recommendedName>
        <fullName evidence="8">Sensor histidine kinase-like protein/response regulator</fullName>
    </recommendedName>
</protein>
<dbReference type="CDD" id="cd17546">
    <property type="entry name" value="REC_hyHK_CKI1_RcsC-like"/>
    <property type="match status" value="1"/>
</dbReference>
<evidence type="ECO:0008006" key="8">
    <source>
        <dbReference type="Google" id="ProtNLM"/>
    </source>
</evidence>
<dbReference type="InterPro" id="IPR003661">
    <property type="entry name" value="HisK_dim/P_dom"/>
</dbReference>
<evidence type="ECO:0000259" key="5">
    <source>
        <dbReference type="PROSITE" id="PS50110"/>
    </source>
</evidence>
<evidence type="ECO:0000313" key="7">
    <source>
        <dbReference type="Proteomes" id="UP000800040"/>
    </source>
</evidence>
<dbReference type="InterPro" id="IPR050956">
    <property type="entry name" value="2C_system_His_kinase"/>
</dbReference>
<dbReference type="SMART" id="SM00387">
    <property type="entry name" value="HATPase_c"/>
    <property type="match status" value="1"/>
</dbReference>
<dbReference type="PANTHER" id="PTHR43719">
    <property type="entry name" value="TWO-COMPONENT HISTIDINE KINASE"/>
    <property type="match status" value="1"/>
</dbReference>
<keyword evidence="1 2" id="KW-0597">Phosphoprotein</keyword>
<dbReference type="PANTHER" id="PTHR43719:SF11">
    <property type="entry name" value="HISTIDINE KINASE_RESPONSE REGULATOR, PUTATIVE-RELATED"/>
    <property type="match status" value="1"/>
</dbReference>
<sequence>MEDPTQSRDDRKRERDVFNLYAVFKDTPHIDLGPSSETSALPSDYIPKSASDASLAAFAQLAAFRLNAQRSVISLLDGKYQYILAEATTRTSLRVDSPLNNNSDLFIGQARVLRSWGICDRVLDPVALKEEKPGIIIIKDLTQCEQYANRSYIKEGPKFRFYAGVPIKSANDTIVGSLCILDGPRRTDVSSDEVIYLQDLASTVMEHLVTYTVRAQYRRGAEGLNGLISFAEGDLSQQPSKEPGHSRQLSLRTGIVSTDSGAVRSNEEPGQDASIQTEMTRSGAPTRPSKRGSPGRRDSVSDLQNMVLPNTARKLFARAADIIRKSRDMDGIMFLDASVATTGFTSGDASPTRRGAKPCQVLSFATQDRSSSRNELLPADMTPLESDFTLLLKQYPEGYCLDCAELQPVPATCDTTPATESGTSKQPKPEDRTHRESPMDHTQLMMRLEELLPGIKSALFLPLWDFERARWFAGCFCWSTRVERSLSGPLELPFLKVFSHSIMQEISRLDANNTNQTKTTFMSSLSHELRSPLHGILGSVQLMRSTLLDSFQSSMVNSIAICGRTLLETVQHLLDHAERRELSSGYSTKTNFPEENTICITSESAVAPMTTGSSPSEPFCNVGLVTEEVVEAIFLGQGRFDISIGGDDPGAPLGLSQKTGNAISQRRSRFIIVDIADHANLDFKIPASSYGRLIMNLLGNALKFTETGYVQISLRLSSVEEGQAPMEVRITDTGIGMCKDFLFKGAFEPFRKCNEHSAGTGVGLSVVRRIIEDIGGTIKIKSQPNVGTDITLQLPLARYDRPHEPESPHSAIYGTLAQLKGRKVCVLYSKSPDASGPPDHLRHWEVLKRYIHALTTTVRNELNMEVTESSEWTGHEDADVVVFPEISFASLKTIREKAAERPPALLFITMDMVEADTLRCDARVTSQSSVVEIMTQPCGPFKLGMVLSQCLKRLDGSNLASNNLNTPYRHGTTENGSQQSGSDLIADLGPRLGLYPPLVVRTKDASDNDANQPMSALGIPQETEKEIEKPQPSSSWTDAQRVLVVDDNAINRRLLSVFMKKRKLAYAEAKDGKEALEMYRDASEQFDIILMDISMPIMDGMTSTRLIREHENKHNLKPAHIIVLTGLASASAKLEAWTSGVDDFLTKPVDFNKLEDLMKVGRGGQGTGFLKDREDGAPEQGP</sequence>
<feature type="compositionally biased region" description="Polar residues" evidence="3">
    <location>
        <begin position="247"/>
        <end position="260"/>
    </location>
</feature>
<evidence type="ECO:0000256" key="3">
    <source>
        <dbReference type="SAM" id="MobiDB-lite"/>
    </source>
</evidence>
<feature type="region of interest" description="Disordered" evidence="3">
    <location>
        <begin position="234"/>
        <end position="304"/>
    </location>
</feature>
<dbReference type="SUPFAM" id="SSF52172">
    <property type="entry name" value="CheY-like"/>
    <property type="match status" value="1"/>
</dbReference>